<dbReference type="GO" id="GO:0016603">
    <property type="term" value="F:glutaminyl-peptide cyclotransferase activity"/>
    <property type="evidence" value="ECO:0007669"/>
    <property type="project" value="TreeGrafter"/>
</dbReference>
<dbReference type="EMBL" id="BBLT01000014">
    <property type="protein sequence ID" value="GAL87596.1"/>
    <property type="molecule type" value="Genomic_DNA"/>
</dbReference>
<dbReference type="SUPFAM" id="SSF53187">
    <property type="entry name" value="Zn-dependent exopeptidases"/>
    <property type="match status" value="1"/>
</dbReference>
<dbReference type="InterPro" id="IPR007484">
    <property type="entry name" value="Peptidase_M28"/>
</dbReference>
<dbReference type="GO" id="GO:0008270">
    <property type="term" value="F:zinc ion binding"/>
    <property type="evidence" value="ECO:0007669"/>
    <property type="project" value="TreeGrafter"/>
</dbReference>
<dbReference type="OrthoDB" id="9773494at2"/>
<dbReference type="InterPro" id="IPR040234">
    <property type="entry name" value="QC/QCL"/>
</dbReference>
<organism evidence="4 5">
    <name type="scientific">Sporocytophaga myxococcoides</name>
    <dbReference type="NCBI Taxonomy" id="153721"/>
    <lineage>
        <taxon>Bacteria</taxon>
        <taxon>Pseudomonadati</taxon>
        <taxon>Bacteroidota</taxon>
        <taxon>Cytophagia</taxon>
        <taxon>Cytophagales</taxon>
        <taxon>Cytophagaceae</taxon>
        <taxon>Sporocytophaga</taxon>
    </lineage>
</organism>
<dbReference type="eggNOG" id="COG2234">
    <property type="taxonomic scope" value="Bacteria"/>
</dbReference>
<dbReference type="RefSeq" id="WP_045469345.1">
    <property type="nucleotide sequence ID" value="NZ_BBLT01000014.1"/>
</dbReference>
<evidence type="ECO:0000256" key="2">
    <source>
        <dbReference type="ARBA" id="ARBA00023315"/>
    </source>
</evidence>
<comment type="caution">
    <text evidence="4">The sequence shown here is derived from an EMBL/GenBank/DDBJ whole genome shotgun (WGS) entry which is preliminary data.</text>
</comment>
<dbReference type="AlphaFoldDB" id="A0A098LKS8"/>
<keyword evidence="1 4" id="KW-0808">Transferase</keyword>
<dbReference type="PANTHER" id="PTHR12283">
    <property type="entry name" value="GLUTAMINYL-PEPTIDE CYCLOTRANSFERASE"/>
    <property type="match status" value="1"/>
</dbReference>
<sequence length="328" mass="36804">MKNNFSITIIAAFSFFLLSCGEEKPKQDKQPQASRPLIPAPLFNSDSAYKYIEQQVDFGPRVPNTAAHHKCATFLISKLQSFADTVIVQEFQAKAFDGKMLNLKNIKASFNLKATKRILLASHWDSRPFADQDSINQKSPILGANDGASGVGILIEIARLLNENKKPNVGVDIILFDGEDYGQPEFHQGPQQHDSWCLGSQYWSKNKGNYTAYFGILLDMVGGKDAKFGMEGTSMVYAPSVVKKVWDIANRLGFGKHFIYQETAQITDDHLYVNQIAKIPMIDIIEFDNSDGNYFGSYWHTHNDNMSVIDRNTLKAVGQTVLQTVYEE</sequence>
<name>A0A098LKS8_9BACT</name>
<evidence type="ECO:0000256" key="1">
    <source>
        <dbReference type="ARBA" id="ARBA00022679"/>
    </source>
</evidence>
<dbReference type="STRING" id="153721.MYP_4826"/>
<dbReference type="Gene3D" id="3.40.630.10">
    <property type="entry name" value="Zn peptidases"/>
    <property type="match status" value="1"/>
</dbReference>
<feature type="domain" description="Peptidase M28" evidence="3">
    <location>
        <begin position="105"/>
        <end position="324"/>
    </location>
</feature>
<reference evidence="4 5" key="1">
    <citation type="submission" date="2014-09" db="EMBL/GenBank/DDBJ databases">
        <title>Sporocytophaga myxococcoides PG-01 genome sequencing.</title>
        <authorList>
            <person name="Liu L."/>
            <person name="Gao P.J."/>
            <person name="Chen G.J."/>
            <person name="Wang L.S."/>
        </authorList>
    </citation>
    <scope>NUCLEOTIDE SEQUENCE [LARGE SCALE GENOMIC DNA]</scope>
    <source>
        <strain evidence="4 5">PG-01</strain>
    </source>
</reference>
<dbReference type="PROSITE" id="PS51257">
    <property type="entry name" value="PROKAR_LIPOPROTEIN"/>
    <property type="match status" value="1"/>
</dbReference>
<proteinExistence type="predicted"/>
<gene>
    <name evidence="4" type="ORF">MYP_4826</name>
</gene>
<keyword evidence="2" id="KW-0012">Acyltransferase</keyword>
<dbReference type="PANTHER" id="PTHR12283:SF6">
    <property type="entry name" value="GLUTAMINYL-PEPTIDE CYCLOTRANSFERASE-RELATED"/>
    <property type="match status" value="1"/>
</dbReference>
<evidence type="ECO:0000313" key="5">
    <source>
        <dbReference type="Proteomes" id="UP000030185"/>
    </source>
</evidence>
<dbReference type="Pfam" id="PF04389">
    <property type="entry name" value="Peptidase_M28"/>
    <property type="match status" value="1"/>
</dbReference>
<protein>
    <submittedName>
        <fullName evidence="4">Glutamine cyclotransferase</fullName>
    </submittedName>
</protein>
<evidence type="ECO:0000313" key="4">
    <source>
        <dbReference type="EMBL" id="GAL87596.1"/>
    </source>
</evidence>
<accession>A0A098LKS8</accession>
<dbReference type="Proteomes" id="UP000030185">
    <property type="component" value="Unassembled WGS sequence"/>
</dbReference>
<evidence type="ECO:0000259" key="3">
    <source>
        <dbReference type="Pfam" id="PF04389"/>
    </source>
</evidence>
<keyword evidence="5" id="KW-1185">Reference proteome</keyword>